<dbReference type="InterPro" id="IPR046341">
    <property type="entry name" value="SET_dom_sf"/>
</dbReference>
<dbReference type="Proteomes" id="UP000829999">
    <property type="component" value="Chromosome 19"/>
</dbReference>
<dbReference type="InterPro" id="IPR050331">
    <property type="entry name" value="Zinc_finger"/>
</dbReference>
<evidence type="ECO:0000256" key="3">
    <source>
        <dbReference type="ARBA" id="ARBA00022737"/>
    </source>
</evidence>
<dbReference type="PROSITE" id="PS50280">
    <property type="entry name" value="SET"/>
    <property type="match status" value="1"/>
</dbReference>
<evidence type="ECO:0000256" key="2">
    <source>
        <dbReference type="ARBA" id="ARBA00022723"/>
    </source>
</evidence>
<evidence type="ECO:0000256" key="10">
    <source>
        <dbReference type="PROSITE-ProRule" id="PRU00042"/>
    </source>
</evidence>
<dbReference type="InterPro" id="IPR013087">
    <property type="entry name" value="Znf_C2H2_type"/>
</dbReference>
<evidence type="ECO:0000313" key="13">
    <source>
        <dbReference type="Proteomes" id="UP000829999"/>
    </source>
</evidence>
<evidence type="ECO:0000256" key="8">
    <source>
        <dbReference type="ARBA" id="ARBA00023163"/>
    </source>
</evidence>
<dbReference type="PROSITE" id="PS50157">
    <property type="entry name" value="ZINC_FINGER_C2H2_2"/>
    <property type="match status" value="1"/>
</dbReference>
<dbReference type="PANTHER" id="PTHR16515:SF49">
    <property type="entry name" value="GASTRULA ZINC FINGER PROTEIN XLCGF49.1-LIKE-RELATED"/>
    <property type="match status" value="1"/>
</dbReference>
<dbReference type="GO" id="GO:0008757">
    <property type="term" value="F:S-adenosylmethionine-dependent methyltransferase activity"/>
    <property type="evidence" value="ECO:0007669"/>
    <property type="project" value="UniProtKB-ARBA"/>
</dbReference>
<dbReference type="GO" id="GO:0003677">
    <property type="term" value="F:DNA binding"/>
    <property type="evidence" value="ECO:0007669"/>
    <property type="project" value="UniProtKB-KW"/>
</dbReference>
<protein>
    <submittedName>
        <fullName evidence="14">Zinc finger protein 62-like</fullName>
    </submittedName>
</protein>
<evidence type="ECO:0000259" key="11">
    <source>
        <dbReference type="PROSITE" id="PS50157"/>
    </source>
</evidence>
<dbReference type="SMART" id="SM00355">
    <property type="entry name" value="ZnF_C2H2"/>
    <property type="match status" value="5"/>
</dbReference>
<organism evidence="13 14">
    <name type="scientific">Spodoptera frugiperda</name>
    <name type="common">Fall armyworm</name>
    <dbReference type="NCBI Taxonomy" id="7108"/>
    <lineage>
        <taxon>Eukaryota</taxon>
        <taxon>Metazoa</taxon>
        <taxon>Ecdysozoa</taxon>
        <taxon>Arthropoda</taxon>
        <taxon>Hexapoda</taxon>
        <taxon>Insecta</taxon>
        <taxon>Pterygota</taxon>
        <taxon>Neoptera</taxon>
        <taxon>Endopterygota</taxon>
        <taxon>Lepidoptera</taxon>
        <taxon>Glossata</taxon>
        <taxon>Ditrysia</taxon>
        <taxon>Noctuoidea</taxon>
        <taxon>Noctuidae</taxon>
        <taxon>Amphipyrinae</taxon>
        <taxon>Spodoptera</taxon>
    </lineage>
</organism>
<keyword evidence="4 10" id="KW-0863">Zinc-finger</keyword>
<keyword evidence="2" id="KW-0479">Metal-binding</keyword>
<evidence type="ECO:0000256" key="6">
    <source>
        <dbReference type="ARBA" id="ARBA00023015"/>
    </source>
</evidence>
<keyword evidence="9" id="KW-0539">Nucleus</keyword>
<accession>A0A9R0ET35</accession>
<comment type="subcellular location">
    <subcellularLocation>
        <location evidence="1">Nucleus</location>
    </subcellularLocation>
</comment>
<keyword evidence="3" id="KW-0677">Repeat</keyword>
<dbReference type="SUPFAM" id="SSF57667">
    <property type="entry name" value="beta-beta-alpha zinc fingers"/>
    <property type="match status" value="1"/>
</dbReference>
<dbReference type="OrthoDB" id="40579at2759"/>
<dbReference type="GO" id="GO:0005634">
    <property type="term" value="C:nucleus"/>
    <property type="evidence" value="ECO:0007669"/>
    <property type="project" value="UniProtKB-SubCell"/>
</dbReference>
<dbReference type="GO" id="GO:0008276">
    <property type="term" value="F:protein methyltransferase activity"/>
    <property type="evidence" value="ECO:0007669"/>
    <property type="project" value="UniProtKB-ARBA"/>
</dbReference>
<keyword evidence="8" id="KW-0804">Transcription</keyword>
<evidence type="ECO:0000256" key="5">
    <source>
        <dbReference type="ARBA" id="ARBA00022833"/>
    </source>
</evidence>
<sequence length="360" mass="42306">MYCWQIYSDYNRRSHVIDAADGNSSNWMRYVNCARHWKEQNLLAYQYKGQLYYRTIKIIPRFTELMVFYGSEFANALHINLTKYNNAKYYGEVTRKAKPLLTKTTSTKSQESLTEENFDIIDEEIENNDSNQPLSEIRIKNIDTENTTVLENTVQDHTPIDIEESGKPMDQVSVENFQFFKINDENPSKPTIISETKLQNNTSEEKSEKMLKKCEICQKIVSKKHYSSHKHMHLNPNRFSCSYCPYKTFKKYALSQHISVHTKIYKYSCDLCEFKTSYGRNFRSHRAKHENPVTTVKVKSTIGLSEKICQICGFKTTSRSVIDSHRKKHRNVKFMCDLCQFSTLHSYSLLRHRRTVHSGK</sequence>
<keyword evidence="13" id="KW-1185">Reference proteome</keyword>
<dbReference type="GO" id="GO:0008270">
    <property type="term" value="F:zinc ion binding"/>
    <property type="evidence" value="ECO:0007669"/>
    <property type="project" value="UniProtKB-KW"/>
</dbReference>
<dbReference type="Pfam" id="PF21549">
    <property type="entry name" value="PRDM2_PR"/>
    <property type="match status" value="1"/>
</dbReference>
<evidence type="ECO:0000256" key="9">
    <source>
        <dbReference type="ARBA" id="ARBA00023242"/>
    </source>
</evidence>
<keyword evidence="7" id="KW-0238">DNA-binding</keyword>
<dbReference type="Gene3D" id="2.170.270.10">
    <property type="entry name" value="SET domain"/>
    <property type="match status" value="1"/>
</dbReference>
<dbReference type="GO" id="GO:0008170">
    <property type="term" value="F:N-methyltransferase activity"/>
    <property type="evidence" value="ECO:0007669"/>
    <property type="project" value="UniProtKB-ARBA"/>
</dbReference>
<keyword evidence="5" id="KW-0862">Zinc</keyword>
<feature type="domain" description="SET" evidence="12">
    <location>
        <begin position="1"/>
        <end position="70"/>
    </location>
</feature>
<proteinExistence type="predicted"/>
<dbReference type="GeneID" id="118281175"/>
<dbReference type="RefSeq" id="XP_035457571.2">
    <property type="nucleotide sequence ID" value="XM_035601678.2"/>
</dbReference>
<reference evidence="14" key="1">
    <citation type="submission" date="2025-08" db="UniProtKB">
        <authorList>
            <consortium name="RefSeq"/>
        </authorList>
    </citation>
    <scope>IDENTIFICATION</scope>
    <source>
        <tissue evidence="14">Whole larval tissue</tissue>
    </source>
</reference>
<dbReference type="GO" id="GO:0010468">
    <property type="term" value="P:regulation of gene expression"/>
    <property type="evidence" value="ECO:0007669"/>
    <property type="project" value="TreeGrafter"/>
</dbReference>
<dbReference type="InterPro" id="IPR001214">
    <property type="entry name" value="SET_dom"/>
</dbReference>
<keyword evidence="6" id="KW-0805">Transcription regulation</keyword>
<evidence type="ECO:0000256" key="1">
    <source>
        <dbReference type="ARBA" id="ARBA00004123"/>
    </source>
</evidence>
<dbReference type="Gene3D" id="3.30.160.60">
    <property type="entry name" value="Classic Zinc Finger"/>
    <property type="match status" value="2"/>
</dbReference>
<evidence type="ECO:0000256" key="4">
    <source>
        <dbReference type="ARBA" id="ARBA00022771"/>
    </source>
</evidence>
<evidence type="ECO:0000256" key="7">
    <source>
        <dbReference type="ARBA" id="ARBA00023125"/>
    </source>
</evidence>
<gene>
    <name evidence="14" type="primary">LOC118281175</name>
</gene>
<evidence type="ECO:0000259" key="12">
    <source>
        <dbReference type="PROSITE" id="PS50280"/>
    </source>
</evidence>
<name>A0A9R0ET35_SPOFR</name>
<feature type="domain" description="C2H2-type" evidence="11">
    <location>
        <begin position="334"/>
        <end position="360"/>
    </location>
</feature>
<dbReference type="PANTHER" id="PTHR16515">
    <property type="entry name" value="PR DOMAIN ZINC FINGER PROTEIN"/>
    <property type="match status" value="1"/>
</dbReference>
<dbReference type="InterPro" id="IPR036236">
    <property type="entry name" value="Znf_C2H2_sf"/>
</dbReference>
<evidence type="ECO:0000313" key="14">
    <source>
        <dbReference type="RefSeq" id="XP_035457571.2"/>
    </source>
</evidence>
<dbReference type="AlphaFoldDB" id="A0A9R0ET35"/>